<keyword evidence="2" id="KW-1185">Reference proteome</keyword>
<protein>
    <submittedName>
        <fullName evidence="1">Uncharacterized protein</fullName>
    </submittedName>
</protein>
<sequence length="62" mass="6878">MFKEDACQISELISADNMALFRRVVRNLVNQHTGRKDSTGGKCVWVSFVMNSGESLSSVNGR</sequence>
<evidence type="ECO:0000313" key="1">
    <source>
        <dbReference type="EMBL" id="QTL36065.1"/>
    </source>
</evidence>
<gene>
    <name evidence="1" type="ORF">J5X90_03170</name>
</gene>
<dbReference type="Proteomes" id="UP000665025">
    <property type="component" value="Chromosome 1"/>
</dbReference>
<dbReference type="EMBL" id="CP072425">
    <property type="protein sequence ID" value="QTL36065.1"/>
    <property type="molecule type" value="Genomic_DNA"/>
</dbReference>
<evidence type="ECO:0000313" key="2">
    <source>
        <dbReference type="Proteomes" id="UP000665025"/>
    </source>
</evidence>
<proteinExistence type="predicted"/>
<organism evidence="1 2">
    <name type="scientific">Pseudoalteromonas viridis</name>
    <dbReference type="NCBI Taxonomy" id="339617"/>
    <lineage>
        <taxon>Bacteria</taxon>
        <taxon>Pseudomonadati</taxon>
        <taxon>Pseudomonadota</taxon>
        <taxon>Gammaproteobacteria</taxon>
        <taxon>Alteromonadales</taxon>
        <taxon>Pseudoalteromonadaceae</taxon>
        <taxon>Pseudoalteromonas</taxon>
    </lineage>
</organism>
<name>A0ABX7VA42_9GAMM</name>
<reference evidence="1 2" key="1">
    <citation type="submission" date="2021-03" db="EMBL/GenBank/DDBJ databases">
        <title>Complete Genome of Pseudoalteromonas viridis Strain BBR56, a new biocontrol bacterial candidate.</title>
        <authorList>
            <person name="Handayani D.P."/>
            <person name="Isnansetyo A."/>
            <person name="Istiqomah I."/>
            <person name="Jumina J."/>
        </authorList>
    </citation>
    <scope>NUCLEOTIDE SEQUENCE [LARGE SCALE GENOMIC DNA]</scope>
    <source>
        <strain evidence="1 2">BBR56</strain>
    </source>
</reference>
<accession>A0ABX7VA42</accession>